<gene>
    <name evidence="1" type="ORF">CRP01_33945</name>
</gene>
<dbReference type="Proteomes" id="UP000223913">
    <property type="component" value="Unassembled WGS sequence"/>
</dbReference>
<organism evidence="1 2">
    <name type="scientific">Flavilitoribacter nigricans (strain ATCC 23147 / DSM 23189 / NBRC 102662 / NCIMB 1420 / SS-2)</name>
    <name type="common">Lewinella nigricans</name>
    <dbReference type="NCBI Taxonomy" id="1122177"/>
    <lineage>
        <taxon>Bacteria</taxon>
        <taxon>Pseudomonadati</taxon>
        <taxon>Bacteroidota</taxon>
        <taxon>Saprospiria</taxon>
        <taxon>Saprospirales</taxon>
        <taxon>Lewinellaceae</taxon>
        <taxon>Flavilitoribacter</taxon>
    </lineage>
</organism>
<comment type="caution">
    <text evidence="1">The sequence shown here is derived from an EMBL/GenBank/DDBJ whole genome shotgun (WGS) entry which is preliminary data.</text>
</comment>
<dbReference type="AlphaFoldDB" id="A0A2D0N0I4"/>
<proteinExistence type="predicted"/>
<keyword evidence="2" id="KW-1185">Reference proteome</keyword>
<sequence length="73" mass="8657">MKFEGHLTNGSKDLKVEMLKGREMEKYRNPIQLHLQILFHINTYKTYTHNKTIWIPARELISILSLLSKNTCQ</sequence>
<reference evidence="1 2" key="1">
    <citation type="submission" date="2017-10" db="EMBL/GenBank/DDBJ databases">
        <title>The draft genome sequence of Lewinella nigricans NBRC 102662.</title>
        <authorList>
            <person name="Wang K."/>
        </authorList>
    </citation>
    <scope>NUCLEOTIDE SEQUENCE [LARGE SCALE GENOMIC DNA]</scope>
    <source>
        <strain evidence="1 2">NBRC 102662</strain>
    </source>
</reference>
<accession>A0A2D0N0I4</accession>
<protein>
    <submittedName>
        <fullName evidence="1">Uncharacterized protein</fullName>
    </submittedName>
</protein>
<name>A0A2D0N0I4_FLAN2</name>
<evidence type="ECO:0000313" key="2">
    <source>
        <dbReference type="Proteomes" id="UP000223913"/>
    </source>
</evidence>
<evidence type="ECO:0000313" key="1">
    <source>
        <dbReference type="EMBL" id="PHN02041.1"/>
    </source>
</evidence>
<dbReference type="EMBL" id="PDUD01000045">
    <property type="protein sequence ID" value="PHN02041.1"/>
    <property type="molecule type" value="Genomic_DNA"/>
</dbReference>